<dbReference type="AlphaFoldDB" id="A0A444JE51"/>
<reference evidence="1 2" key="1">
    <citation type="submission" date="2017-01" db="EMBL/GenBank/DDBJ databases">
        <title>The cable genome- insights into the physiology and evolution of filamentous bacteria capable of sulfide oxidation via long distance electron transfer.</title>
        <authorList>
            <person name="Schreiber L."/>
            <person name="Bjerg J.T."/>
            <person name="Boggild A."/>
            <person name="Van De Vossenberg J."/>
            <person name="Meysman F."/>
            <person name="Nielsen L.P."/>
            <person name="Schramm A."/>
            <person name="Kjeldsen K.U."/>
        </authorList>
    </citation>
    <scope>NUCLEOTIDE SEQUENCE [LARGE SCALE GENOMIC DNA]</scope>
    <source>
        <strain evidence="1">A5</strain>
    </source>
</reference>
<evidence type="ECO:0000313" key="1">
    <source>
        <dbReference type="EMBL" id="RWX51366.1"/>
    </source>
</evidence>
<protein>
    <submittedName>
        <fullName evidence="1">Uncharacterized protein</fullName>
    </submittedName>
</protein>
<sequence>NNISNDLKSNQFFTPVRLLSGDSYWFFPPREEQNEWKCCYPFDDRKYSNLSGRYDAMSFVRTRQMRHCSLPHFETKITDEKELSDAEIQDIKPSQYVFPSILTRREFAIKVDLNFAEECTPYITTGKIMKGKKNGLSGYISVVLKRRSLRIPFLTRLMASAEIEDKEFSNKRKDSKLTDHIKSEKRLSNYLRETDSALLLDGSADLLLVLRQKGEDFEQDEGLLKRVEAVINLAYWLHQDFMVDRTEIMLAAYMLDSVADDIAENSGSEYTLECEIRCFEDRFLDASVENFIFDIKEILWSPEQINNNEENRDKSNGKKQLLVTVEIAAGRKDLLLRFLHIESTTNQDDKKSSVWKFNEFREDLAQLLSSKDSYGIVDRIEVNVNTKKTPTLEEECQ</sequence>
<evidence type="ECO:0000313" key="2">
    <source>
        <dbReference type="Proteomes" id="UP000288892"/>
    </source>
</evidence>
<feature type="non-terminal residue" evidence="1">
    <location>
        <position position="1"/>
    </location>
</feature>
<accession>A0A444JE51</accession>
<name>A0A444JE51_9BACT</name>
<keyword evidence="2" id="KW-1185">Reference proteome</keyword>
<comment type="caution">
    <text evidence="1">The sequence shown here is derived from an EMBL/GenBank/DDBJ whole genome shotgun (WGS) entry which is preliminary data.</text>
</comment>
<organism evidence="1 2">
    <name type="scientific">Candidatus Electrothrix marina</name>
    <dbReference type="NCBI Taxonomy" id="1859130"/>
    <lineage>
        <taxon>Bacteria</taxon>
        <taxon>Pseudomonadati</taxon>
        <taxon>Thermodesulfobacteriota</taxon>
        <taxon>Desulfobulbia</taxon>
        <taxon>Desulfobulbales</taxon>
        <taxon>Desulfobulbaceae</taxon>
        <taxon>Candidatus Electrothrix</taxon>
    </lineage>
</organism>
<proteinExistence type="predicted"/>
<dbReference type="EMBL" id="MTKS01000150">
    <property type="protein sequence ID" value="RWX51366.1"/>
    <property type="molecule type" value="Genomic_DNA"/>
</dbReference>
<dbReference type="Proteomes" id="UP000288892">
    <property type="component" value="Unassembled WGS sequence"/>
</dbReference>
<gene>
    <name evidence="1" type="ORF">VU01_11501</name>
</gene>